<dbReference type="Proteomes" id="UP001061958">
    <property type="component" value="Unassembled WGS sequence"/>
</dbReference>
<evidence type="ECO:0000256" key="1">
    <source>
        <dbReference type="SAM" id="Phobius"/>
    </source>
</evidence>
<name>A0A9C7PTS9_9RHOD</name>
<dbReference type="OrthoDB" id="10395128at2759"/>
<feature type="transmembrane region" description="Helical" evidence="1">
    <location>
        <begin position="105"/>
        <end position="124"/>
    </location>
</feature>
<keyword evidence="3" id="KW-1185">Reference proteome</keyword>
<organism evidence="2 3">
    <name type="scientific">Galdieria partita</name>
    <dbReference type="NCBI Taxonomy" id="83374"/>
    <lineage>
        <taxon>Eukaryota</taxon>
        <taxon>Rhodophyta</taxon>
        <taxon>Bangiophyceae</taxon>
        <taxon>Galdieriales</taxon>
        <taxon>Galdieriaceae</taxon>
        <taxon>Galdieria</taxon>
    </lineage>
</organism>
<feature type="transmembrane region" description="Helical" evidence="1">
    <location>
        <begin position="131"/>
        <end position="149"/>
    </location>
</feature>
<evidence type="ECO:0000313" key="2">
    <source>
        <dbReference type="EMBL" id="GJQ10275.1"/>
    </source>
</evidence>
<evidence type="ECO:0000313" key="3">
    <source>
        <dbReference type="Proteomes" id="UP001061958"/>
    </source>
</evidence>
<keyword evidence="1" id="KW-1133">Transmembrane helix</keyword>
<feature type="transmembrane region" description="Helical" evidence="1">
    <location>
        <begin position="74"/>
        <end position="99"/>
    </location>
</feature>
<comment type="caution">
    <text evidence="2">The sequence shown here is derived from an EMBL/GenBank/DDBJ whole genome shotgun (WGS) entry which is preliminary data.</text>
</comment>
<keyword evidence="1" id="KW-0812">Transmembrane</keyword>
<proteinExistence type="predicted"/>
<sequence length="215" mass="24705">MSQLCFLKSYLFCSLQQRKLFFRKHFLQTKSRTKNLGNLATYQKDRNKNHPECSLWKVTRMQLKSRGVFEQKRTLISALACFITGIYSAPLSLLVFGIPAKTAGAPSYLTGLFSVFISAALELLSGKSWTGTQIFAYFCFVFCVLWDSYDDIRPVTTKVECIEPMKVQSMDSEQADKSEEDTNNTDMMETQLNLWDEKFRKTLQSEENGDQMNIS</sequence>
<keyword evidence="1" id="KW-0472">Membrane</keyword>
<reference evidence="2" key="2">
    <citation type="submission" date="2022-01" db="EMBL/GenBank/DDBJ databases">
        <authorList>
            <person name="Hirooka S."/>
            <person name="Miyagishima S.Y."/>
        </authorList>
    </citation>
    <scope>NUCLEOTIDE SEQUENCE</scope>
    <source>
        <strain evidence="2">NBRC 102759</strain>
    </source>
</reference>
<dbReference type="EMBL" id="BQMJ01000014">
    <property type="protein sequence ID" value="GJQ10275.1"/>
    <property type="molecule type" value="Genomic_DNA"/>
</dbReference>
<accession>A0A9C7PTS9</accession>
<gene>
    <name evidence="2" type="ORF">GpartN1_g2066.t1</name>
</gene>
<dbReference type="AlphaFoldDB" id="A0A9C7PTS9"/>
<protein>
    <submittedName>
        <fullName evidence="2">Uncharacterized protein</fullName>
    </submittedName>
</protein>
<reference evidence="2" key="1">
    <citation type="journal article" date="2022" name="Proc. Natl. Acad. Sci. U.S.A.">
        <title>Life cycle and functional genomics of the unicellular red alga Galdieria for elucidating algal and plant evolution and industrial use.</title>
        <authorList>
            <person name="Hirooka S."/>
            <person name="Itabashi T."/>
            <person name="Ichinose T.M."/>
            <person name="Onuma R."/>
            <person name="Fujiwara T."/>
            <person name="Yamashita S."/>
            <person name="Jong L.W."/>
            <person name="Tomita R."/>
            <person name="Iwane A.H."/>
            <person name="Miyagishima S.Y."/>
        </authorList>
    </citation>
    <scope>NUCLEOTIDE SEQUENCE</scope>
    <source>
        <strain evidence="2">NBRC 102759</strain>
    </source>
</reference>